<sequence precursor="true">MRTIISFIDKHETLMGSIIGALIAAFFGILAQVWLDKKEKKQKLKILLN</sequence>
<keyword evidence="5" id="KW-1185">Reference proteome</keyword>
<comment type="caution">
    <text evidence="2">The sequence shown here is derived from an EMBL/GenBank/DDBJ whole genome shotgun (WGS) entry which is preliminary data.</text>
</comment>
<dbReference type="STRING" id="1121328.JWYL7_1516"/>
<accession>A0A150FS42</accession>
<organism evidence="2 4">
    <name type="scientific">Alkalithermobacter thermoalcaliphilus JW-YL-7 = DSM 7308</name>
    <dbReference type="NCBI Taxonomy" id="1121328"/>
    <lineage>
        <taxon>Bacteria</taxon>
        <taxon>Bacillati</taxon>
        <taxon>Bacillota</taxon>
        <taxon>Clostridia</taxon>
        <taxon>Peptostreptococcales</taxon>
        <taxon>Tepidibacteraceae</taxon>
        <taxon>Alkalithermobacter</taxon>
    </lineage>
</organism>
<dbReference type="AlphaFoldDB" id="A0A150FS42"/>
<reference evidence="2 4" key="1">
    <citation type="submission" date="2016-02" db="EMBL/GenBank/DDBJ databases">
        <title>Draft genome sequence for Clostridium paradoxum JW-YL-7.</title>
        <authorList>
            <person name="Utturkar S.M."/>
            <person name="Lancaster A."/>
            <person name="Poole F.L."/>
            <person name="Adams M.W."/>
            <person name="Brown S.D."/>
        </authorList>
    </citation>
    <scope>NUCLEOTIDE SEQUENCE [LARGE SCALE GENOMIC DNA]</scope>
    <source>
        <strain evidence="2 4">JW-YL-7</strain>
    </source>
</reference>
<dbReference type="EMBL" id="FRBG01000001">
    <property type="protein sequence ID" value="SHK32229.1"/>
    <property type="molecule type" value="Genomic_DNA"/>
</dbReference>
<evidence type="ECO:0000313" key="5">
    <source>
        <dbReference type="Proteomes" id="UP000323392"/>
    </source>
</evidence>
<evidence type="ECO:0000313" key="4">
    <source>
        <dbReference type="Proteomes" id="UP000092605"/>
    </source>
</evidence>
<dbReference type="RefSeq" id="WP_161937493.1">
    <property type="nucleotide sequence ID" value="NZ_FRBG01000001.1"/>
</dbReference>
<evidence type="ECO:0000313" key="3">
    <source>
        <dbReference type="EMBL" id="SHK32229.1"/>
    </source>
</evidence>
<dbReference type="Proteomes" id="UP000323392">
    <property type="component" value="Unassembled WGS sequence"/>
</dbReference>
<reference evidence="3 5" key="2">
    <citation type="submission" date="2016-11" db="EMBL/GenBank/DDBJ databases">
        <authorList>
            <person name="Varghese N."/>
            <person name="Submissions S."/>
        </authorList>
    </citation>
    <scope>NUCLEOTIDE SEQUENCE [LARGE SCALE GENOMIC DNA]</scope>
    <source>
        <strain evidence="3 5">DSM 7308</strain>
    </source>
</reference>
<feature type="transmembrane region" description="Helical" evidence="1">
    <location>
        <begin position="14"/>
        <end position="35"/>
    </location>
</feature>
<evidence type="ECO:0000313" key="2">
    <source>
        <dbReference type="EMBL" id="KXZ40441.1"/>
    </source>
</evidence>
<proteinExistence type="predicted"/>
<name>A0A150FS42_CLOPD</name>
<dbReference type="EMBL" id="LSFY01000001">
    <property type="protein sequence ID" value="KXZ40441.1"/>
    <property type="molecule type" value="Genomic_DNA"/>
</dbReference>
<keyword evidence="1" id="KW-0812">Transmembrane</keyword>
<keyword evidence="1" id="KW-0472">Membrane</keyword>
<protein>
    <submittedName>
        <fullName evidence="2">Uncharacterized protein</fullName>
    </submittedName>
</protein>
<evidence type="ECO:0000256" key="1">
    <source>
        <dbReference type="SAM" id="Phobius"/>
    </source>
</evidence>
<dbReference type="Proteomes" id="UP000092605">
    <property type="component" value="Unassembled WGS sequence"/>
</dbReference>
<gene>
    <name evidence="2" type="ORF">JWYL7_1516</name>
    <name evidence="3" type="ORF">SAMN05661008_00003</name>
</gene>
<dbReference type="PATRIC" id="fig|1121328.3.peg.1526"/>
<keyword evidence="1" id="KW-1133">Transmembrane helix</keyword>